<protein>
    <submittedName>
        <fullName evidence="2">Uncharacterized protein</fullName>
    </submittedName>
</protein>
<organism evidence="2 3">
    <name type="scientific">Jiella avicenniae</name>
    <dbReference type="NCBI Taxonomy" id="2907202"/>
    <lineage>
        <taxon>Bacteria</taxon>
        <taxon>Pseudomonadati</taxon>
        <taxon>Pseudomonadota</taxon>
        <taxon>Alphaproteobacteria</taxon>
        <taxon>Hyphomicrobiales</taxon>
        <taxon>Aurantimonadaceae</taxon>
        <taxon>Jiella</taxon>
    </lineage>
</organism>
<dbReference type="RefSeq" id="WP_233717761.1">
    <property type="nucleotide sequence ID" value="NZ_JAJUWU010000003.1"/>
</dbReference>
<evidence type="ECO:0000256" key="1">
    <source>
        <dbReference type="SAM" id="Phobius"/>
    </source>
</evidence>
<gene>
    <name evidence="2" type="ORF">LZD57_03675</name>
</gene>
<keyword evidence="1" id="KW-1133">Transmembrane helix</keyword>
<keyword evidence="1" id="KW-0472">Membrane</keyword>
<name>A0A9X1NYK0_9HYPH</name>
<dbReference type="EMBL" id="JAJUWU010000003">
    <property type="protein sequence ID" value="MCE7027080.1"/>
    <property type="molecule type" value="Genomic_DNA"/>
</dbReference>
<feature type="transmembrane region" description="Helical" evidence="1">
    <location>
        <begin position="41"/>
        <end position="69"/>
    </location>
</feature>
<evidence type="ECO:0000313" key="3">
    <source>
        <dbReference type="Proteomes" id="UP001139035"/>
    </source>
</evidence>
<feature type="transmembrane region" description="Helical" evidence="1">
    <location>
        <begin position="81"/>
        <end position="114"/>
    </location>
</feature>
<keyword evidence="3" id="KW-1185">Reference proteome</keyword>
<feature type="transmembrane region" description="Helical" evidence="1">
    <location>
        <begin position="12"/>
        <end position="35"/>
    </location>
</feature>
<sequence>MSGTSDISEPKTAGGAWLVVAASAIGAVVAAFDVVNVGNGIAFSFGAWLVFASSLLVMCAALILGLHLALSGAARGTLAVLLLLGILGTGVAAYFLTAWILLVAMGVALVGWLIHVVADPSPLD</sequence>
<evidence type="ECO:0000313" key="2">
    <source>
        <dbReference type="EMBL" id="MCE7027080.1"/>
    </source>
</evidence>
<dbReference type="Proteomes" id="UP001139035">
    <property type="component" value="Unassembled WGS sequence"/>
</dbReference>
<comment type="caution">
    <text evidence="2">The sequence shown here is derived from an EMBL/GenBank/DDBJ whole genome shotgun (WGS) entry which is preliminary data.</text>
</comment>
<dbReference type="AlphaFoldDB" id="A0A9X1NYK0"/>
<reference evidence="2" key="1">
    <citation type="submission" date="2022-01" db="EMBL/GenBank/DDBJ databases">
        <title>Jiella avicenniae sp. nov., a novel endophytic bacterium isolated from bark of Avicennia marina.</title>
        <authorList>
            <person name="Tuo L."/>
        </authorList>
    </citation>
    <scope>NUCLEOTIDE SEQUENCE</scope>
    <source>
        <strain evidence="2">CBK1P-4</strain>
    </source>
</reference>
<keyword evidence="1" id="KW-0812">Transmembrane</keyword>
<proteinExistence type="predicted"/>
<accession>A0A9X1NYK0</accession>